<dbReference type="GO" id="GO:0010569">
    <property type="term" value="P:regulation of double-strand break repair via homologous recombination"/>
    <property type="evidence" value="ECO:0007669"/>
    <property type="project" value="InterPro"/>
</dbReference>
<dbReference type="InterPro" id="IPR026616">
    <property type="entry name" value="TEX15"/>
</dbReference>
<dbReference type="GO" id="GO:0007130">
    <property type="term" value="P:synaptonemal complex assembly"/>
    <property type="evidence" value="ECO:0007669"/>
    <property type="project" value="TreeGrafter"/>
</dbReference>
<proteinExistence type="predicted"/>
<reference evidence="1" key="1">
    <citation type="journal article" date="2022" name="bioRxiv">
        <title>Sequencing and chromosome-scale assembly of the giantPleurodeles waltlgenome.</title>
        <authorList>
            <person name="Brown T."/>
            <person name="Elewa A."/>
            <person name="Iarovenko S."/>
            <person name="Subramanian E."/>
            <person name="Araus A.J."/>
            <person name="Petzold A."/>
            <person name="Susuki M."/>
            <person name="Suzuki K.-i.T."/>
            <person name="Hayashi T."/>
            <person name="Toyoda A."/>
            <person name="Oliveira C."/>
            <person name="Osipova E."/>
            <person name="Leigh N.D."/>
            <person name="Simon A."/>
            <person name="Yun M.H."/>
        </authorList>
    </citation>
    <scope>NUCLEOTIDE SEQUENCE</scope>
    <source>
        <strain evidence="1">20211129_DDA</strain>
        <tissue evidence="1">Liver</tissue>
    </source>
</reference>
<name>A0AAV7VYW5_PLEWA</name>
<evidence type="ECO:0000313" key="1">
    <source>
        <dbReference type="EMBL" id="KAJ1205134.1"/>
    </source>
</evidence>
<comment type="caution">
    <text evidence="1">The sequence shown here is derived from an EMBL/GenBank/DDBJ whole genome shotgun (WGS) entry which is preliminary data.</text>
</comment>
<dbReference type="GO" id="GO:0005634">
    <property type="term" value="C:nucleus"/>
    <property type="evidence" value="ECO:0007669"/>
    <property type="project" value="TreeGrafter"/>
</dbReference>
<dbReference type="AlphaFoldDB" id="A0AAV7VYW5"/>
<dbReference type="GO" id="GO:0007140">
    <property type="term" value="P:male meiotic nuclear division"/>
    <property type="evidence" value="ECO:0007669"/>
    <property type="project" value="InterPro"/>
</dbReference>
<protein>
    <submittedName>
        <fullName evidence="1">Uncharacterized protein</fullName>
    </submittedName>
</protein>
<feature type="non-terminal residue" evidence="1">
    <location>
        <position position="106"/>
    </location>
</feature>
<organism evidence="1 2">
    <name type="scientific">Pleurodeles waltl</name>
    <name type="common">Iberian ribbed newt</name>
    <dbReference type="NCBI Taxonomy" id="8319"/>
    <lineage>
        <taxon>Eukaryota</taxon>
        <taxon>Metazoa</taxon>
        <taxon>Chordata</taxon>
        <taxon>Craniata</taxon>
        <taxon>Vertebrata</taxon>
        <taxon>Euteleostomi</taxon>
        <taxon>Amphibia</taxon>
        <taxon>Batrachia</taxon>
        <taxon>Caudata</taxon>
        <taxon>Salamandroidea</taxon>
        <taxon>Salamandridae</taxon>
        <taxon>Pleurodelinae</taxon>
        <taxon>Pleurodeles</taxon>
    </lineage>
</organism>
<dbReference type="EMBL" id="JANPWB010000002">
    <property type="protein sequence ID" value="KAJ1205134.1"/>
    <property type="molecule type" value="Genomic_DNA"/>
</dbReference>
<accession>A0AAV7VYW5</accession>
<gene>
    <name evidence="1" type="ORF">NDU88_000569</name>
</gene>
<dbReference type="PANTHER" id="PTHR22380:SF1">
    <property type="entry name" value="TESTIS-EXPRESSED PROTEIN 15"/>
    <property type="match status" value="1"/>
</dbReference>
<feature type="non-terminal residue" evidence="1">
    <location>
        <position position="1"/>
    </location>
</feature>
<dbReference type="Proteomes" id="UP001066276">
    <property type="component" value="Chromosome 1_2"/>
</dbReference>
<keyword evidence="2" id="KW-1185">Reference proteome</keyword>
<dbReference type="PANTHER" id="PTHR22380">
    <property type="entry name" value="TESTIS-EXPRESSED PROTEIN 15"/>
    <property type="match status" value="1"/>
</dbReference>
<evidence type="ECO:0000313" key="2">
    <source>
        <dbReference type="Proteomes" id="UP001066276"/>
    </source>
</evidence>
<sequence>VDNKNFKSNTWKILERLTSAGNMNILPAAMLENQPLKRITIPKIRRPAKEAHMELCLTDRREYSDINSAINKSRLDLNCDLQSSWQFGDIKLVYNYELEQKFSTKR</sequence>